<proteinExistence type="predicted"/>
<dbReference type="AlphaFoldDB" id="A0A8R1E5Z4"/>
<sequence length="96" mass="10925">MKRIFRSVFLQIRCAHEGAGARKTPFPGEEIHIPDQPYNSKIDDSLLAKIPQFDAKLIAHLERLSLVRFDSEQAVANLRNSVRIAQRLELVDVEVS</sequence>
<dbReference type="Proteomes" id="UP000005237">
    <property type="component" value="Unassembled WGS sequence"/>
</dbReference>
<reference evidence="1" key="2">
    <citation type="submission" date="2022-06" db="UniProtKB">
        <authorList>
            <consortium name="EnsemblMetazoa"/>
        </authorList>
    </citation>
    <scope>IDENTIFICATION</scope>
    <source>
        <strain evidence="1">DF5081</strain>
    </source>
</reference>
<evidence type="ECO:0000313" key="2">
    <source>
        <dbReference type="Proteomes" id="UP000005237"/>
    </source>
</evidence>
<protein>
    <submittedName>
        <fullName evidence="1">Uncharacterized protein</fullName>
    </submittedName>
</protein>
<name>A0A8R1E5Z4_CAEJA</name>
<dbReference type="EnsemblMetazoa" id="CJA19671.1">
    <property type="protein sequence ID" value="CJA19671.1"/>
    <property type="gene ID" value="WBGene00175242"/>
</dbReference>
<accession>A0A8R1E5Z4</accession>
<evidence type="ECO:0000313" key="1">
    <source>
        <dbReference type="EnsemblMetazoa" id="CJA19671.1"/>
    </source>
</evidence>
<keyword evidence="2" id="KW-1185">Reference proteome</keyword>
<organism evidence="1 2">
    <name type="scientific">Caenorhabditis japonica</name>
    <dbReference type="NCBI Taxonomy" id="281687"/>
    <lineage>
        <taxon>Eukaryota</taxon>
        <taxon>Metazoa</taxon>
        <taxon>Ecdysozoa</taxon>
        <taxon>Nematoda</taxon>
        <taxon>Chromadorea</taxon>
        <taxon>Rhabditida</taxon>
        <taxon>Rhabditina</taxon>
        <taxon>Rhabditomorpha</taxon>
        <taxon>Rhabditoidea</taxon>
        <taxon>Rhabditidae</taxon>
        <taxon>Peloderinae</taxon>
        <taxon>Caenorhabditis</taxon>
    </lineage>
</organism>
<reference evidence="2" key="1">
    <citation type="submission" date="2010-08" db="EMBL/GenBank/DDBJ databases">
        <authorList>
            <consortium name="Caenorhabditis japonica Sequencing Consortium"/>
            <person name="Wilson R.K."/>
        </authorList>
    </citation>
    <scope>NUCLEOTIDE SEQUENCE [LARGE SCALE GENOMIC DNA]</scope>
    <source>
        <strain evidence="2">DF5081</strain>
    </source>
</reference>